<comment type="caution">
    <text evidence="1">The sequence shown here is derived from an EMBL/GenBank/DDBJ whole genome shotgun (WGS) entry which is preliminary data.</text>
</comment>
<dbReference type="AlphaFoldDB" id="A0A699URF3"/>
<evidence type="ECO:0000313" key="1">
    <source>
        <dbReference type="EMBL" id="GFD24653.1"/>
    </source>
</evidence>
<reference evidence="1" key="1">
    <citation type="journal article" date="2019" name="Sci. Rep.">
        <title>Draft genome of Tanacetum cinerariifolium, the natural source of mosquito coil.</title>
        <authorList>
            <person name="Yamashiro T."/>
            <person name="Shiraishi A."/>
            <person name="Satake H."/>
            <person name="Nakayama K."/>
        </authorList>
    </citation>
    <scope>NUCLEOTIDE SEQUENCE</scope>
</reference>
<organism evidence="1">
    <name type="scientific">Tanacetum cinerariifolium</name>
    <name type="common">Dalmatian daisy</name>
    <name type="synonym">Chrysanthemum cinerariifolium</name>
    <dbReference type="NCBI Taxonomy" id="118510"/>
    <lineage>
        <taxon>Eukaryota</taxon>
        <taxon>Viridiplantae</taxon>
        <taxon>Streptophyta</taxon>
        <taxon>Embryophyta</taxon>
        <taxon>Tracheophyta</taxon>
        <taxon>Spermatophyta</taxon>
        <taxon>Magnoliopsida</taxon>
        <taxon>eudicotyledons</taxon>
        <taxon>Gunneridae</taxon>
        <taxon>Pentapetalae</taxon>
        <taxon>asterids</taxon>
        <taxon>campanulids</taxon>
        <taxon>Asterales</taxon>
        <taxon>Asteraceae</taxon>
        <taxon>Asteroideae</taxon>
        <taxon>Anthemideae</taxon>
        <taxon>Anthemidinae</taxon>
        <taxon>Tanacetum</taxon>
    </lineage>
</organism>
<accession>A0A699URF3</accession>
<protein>
    <recommendedName>
        <fullName evidence="2">Integrase, catalytic region, zinc finger, CCHC-type, peptidase aspartic, catalytic</fullName>
    </recommendedName>
</protein>
<gene>
    <name evidence="1" type="ORF">Tci_896622</name>
</gene>
<sequence>MSSLADKAILSGVDNHPPMLEKDMYDSWRSRMELYLLNRQHGRMILESIEHAIQADCDVKATNIILQALPPEIYALVSCHKVAKDLWERIQMLCKARR</sequence>
<dbReference type="EMBL" id="BKCJ011354103">
    <property type="protein sequence ID" value="GFD24653.1"/>
    <property type="molecule type" value="Genomic_DNA"/>
</dbReference>
<name>A0A699URF3_TANCI</name>
<evidence type="ECO:0008006" key="2">
    <source>
        <dbReference type="Google" id="ProtNLM"/>
    </source>
</evidence>
<proteinExistence type="predicted"/>